<accession>A0ABY8B0I9</accession>
<reference evidence="2 3" key="1">
    <citation type="submission" date="2022-10" db="EMBL/GenBank/DDBJ databases">
        <title>Complete genome sequence of Exiguobacterium profundum TSS-3 isolated from an extremely saline-alkaline spring located in Ixtapa, Chiapas-Mexico.</title>
        <authorList>
            <person name="Rincon-Rosales R."/>
            <person name="Rogel M.A."/>
            <person name="Rincon-Molina C.I."/>
            <person name="Guerrero G."/>
            <person name="Manzano-Gomez L.A."/>
            <person name="Lopez-Lopez A."/>
            <person name="Rincon Molina F.A."/>
            <person name="Martinez-Romero E."/>
        </authorList>
    </citation>
    <scope>NUCLEOTIDE SEQUENCE [LARGE SCALE GENOMIC DNA]</scope>
    <source>
        <strain evidence="2 3">TSS-3</strain>
    </source>
</reference>
<keyword evidence="1" id="KW-0472">Membrane</keyword>
<dbReference type="RefSeq" id="WP_078146768.1">
    <property type="nucleotide sequence ID" value="NZ_CP109617.1"/>
</dbReference>
<keyword evidence="1" id="KW-0812">Transmembrane</keyword>
<name>A0ABY8B0I9_9BACL</name>
<gene>
    <name evidence="2" type="ORF">OE059_08430</name>
</gene>
<feature type="transmembrane region" description="Helical" evidence="1">
    <location>
        <begin position="6"/>
        <end position="27"/>
    </location>
</feature>
<dbReference type="EMBL" id="CP109617">
    <property type="protein sequence ID" value="WED54079.1"/>
    <property type="molecule type" value="Genomic_DNA"/>
</dbReference>
<evidence type="ECO:0000313" key="2">
    <source>
        <dbReference type="EMBL" id="WED54079.1"/>
    </source>
</evidence>
<dbReference type="Proteomes" id="UP001219957">
    <property type="component" value="Chromosome"/>
</dbReference>
<organism evidence="2 3">
    <name type="scientific">Exiguobacterium profundum</name>
    <dbReference type="NCBI Taxonomy" id="307643"/>
    <lineage>
        <taxon>Bacteria</taxon>
        <taxon>Bacillati</taxon>
        <taxon>Bacillota</taxon>
        <taxon>Bacilli</taxon>
        <taxon>Bacillales</taxon>
        <taxon>Bacillales Family XII. Incertae Sedis</taxon>
        <taxon>Exiguobacterium</taxon>
    </lineage>
</organism>
<protein>
    <submittedName>
        <fullName evidence="2">GDYXXLXY domain-containing protein</fullName>
    </submittedName>
</protein>
<evidence type="ECO:0000313" key="3">
    <source>
        <dbReference type="Proteomes" id="UP001219957"/>
    </source>
</evidence>
<keyword evidence="1" id="KW-1133">Transmembrane helix</keyword>
<proteinExistence type="predicted"/>
<evidence type="ECO:0000256" key="1">
    <source>
        <dbReference type="SAM" id="Phobius"/>
    </source>
</evidence>
<sequence length="150" mass="17321">MKRFSVWVIPVAQVLIAIVFVVLVYAISWVGETYTFKGSSFEPYDPYFGDSIYLEYDAFKGRQDVETGTVYVSFKEGEEGYAVIDRIESKPFFGGIRANYYDRLLYIEEMGSYRVSQNEIDAIKGKQSFTVQVDVAPWGMLRMYEIESNE</sequence>
<keyword evidence="3" id="KW-1185">Reference proteome</keyword>